<protein>
    <recommendedName>
        <fullName evidence="9">DNA-directed RNA polymerase I subunit RPA49</fullName>
    </recommendedName>
</protein>
<name>A0A067PLV8_9AGAM</name>
<comment type="similarity">
    <text evidence="2">Belongs to the eukaryotic RPA49/POLR1E RNA polymerase subunit family.</text>
</comment>
<dbReference type="OrthoDB" id="532500at2759"/>
<dbReference type="GO" id="GO:0003677">
    <property type="term" value="F:DNA binding"/>
    <property type="evidence" value="ECO:0007669"/>
    <property type="project" value="InterPro"/>
</dbReference>
<evidence type="ECO:0000256" key="3">
    <source>
        <dbReference type="ARBA" id="ARBA00022478"/>
    </source>
</evidence>
<comment type="subcellular location">
    <subcellularLocation>
        <location evidence="1">Nucleus</location>
        <location evidence="1">Nucleolus</location>
    </subcellularLocation>
</comment>
<gene>
    <name evidence="7" type="ORF">JAAARDRAFT_180037</name>
</gene>
<dbReference type="EMBL" id="KL197723">
    <property type="protein sequence ID" value="KDQ55898.1"/>
    <property type="molecule type" value="Genomic_DNA"/>
</dbReference>
<evidence type="ECO:0008006" key="9">
    <source>
        <dbReference type="Google" id="ProtNLM"/>
    </source>
</evidence>
<dbReference type="InParanoid" id="A0A067PLV8"/>
<dbReference type="STRING" id="933084.A0A067PLV8"/>
<sequence>MTSTATSKKRKRDVVEKDDSGKISFQLASQPASQLGPVLASFPALQPPLKTAFRCYSTQKRRKSDDEEQEFASRQLLVAGEADTVEFFGNNEAESGSMGCRYMVGVYNKRTNSIVIRPAPLHILTRQVKALKGIEPAAVTSAQRLEARHALGETFGTKKAKAAIRAHERNKVDVSAMEKVAGHLQDRIESNTGNLPTLEEAKSKADSTRLIPPYDAEASLPTDVYALHDIIPEPEWNGLSVSALTHSERDRTALLPFSRSKWVNQHLALLFSAPKVNKSDLKILFYISTMLAFRQVTSRSVDKQKVQDRLKSVPSIVVEGLLSRFTETVRGSSEARTTTASQTSLLTHMFALCLRIDDFATDTSLLAGDLSMEVAKVNQLFKSLGCKIDKLSMTELNRLGLPDSAAQTKRAVLRVPLEFPKPRARRRN</sequence>
<accession>A0A067PLV8</accession>
<dbReference type="GO" id="GO:0000428">
    <property type="term" value="C:DNA-directed RNA polymerase complex"/>
    <property type="evidence" value="ECO:0007669"/>
    <property type="project" value="UniProtKB-KW"/>
</dbReference>
<evidence type="ECO:0000256" key="6">
    <source>
        <dbReference type="SAM" id="MobiDB-lite"/>
    </source>
</evidence>
<organism evidence="7 8">
    <name type="scientific">Jaapia argillacea MUCL 33604</name>
    <dbReference type="NCBI Taxonomy" id="933084"/>
    <lineage>
        <taxon>Eukaryota</taxon>
        <taxon>Fungi</taxon>
        <taxon>Dikarya</taxon>
        <taxon>Basidiomycota</taxon>
        <taxon>Agaricomycotina</taxon>
        <taxon>Agaricomycetes</taxon>
        <taxon>Agaricomycetidae</taxon>
        <taxon>Jaapiales</taxon>
        <taxon>Jaapiaceae</taxon>
        <taxon>Jaapia</taxon>
    </lineage>
</organism>
<evidence type="ECO:0000256" key="5">
    <source>
        <dbReference type="ARBA" id="ARBA00023242"/>
    </source>
</evidence>
<evidence type="ECO:0000256" key="1">
    <source>
        <dbReference type="ARBA" id="ARBA00004604"/>
    </source>
</evidence>
<dbReference type="PANTHER" id="PTHR14440">
    <property type="entry name" value="DNA-DIRECTED RNA POLYMERASE I SUBUNIT RPA49"/>
    <property type="match status" value="1"/>
</dbReference>
<dbReference type="GO" id="GO:0005730">
    <property type="term" value="C:nucleolus"/>
    <property type="evidence" value="ECO:0007669"/>
    <property type="project" value="UniProtKB-SubCell"/>
</dbReference>
<feature type="region of interest" description="Disordered" evidence="6">
    <location>
        <begin position="1"/>
        <end position="20"/>
    </location>
</feature>
<keyword evidence="4" id="KW-0804">Transcription</keyword>
<dbReference type="Proteomes" id="UP000027265">
    <property type="component" value="Unassembled WGS sequence"/>
</dbReference>
<dbReference type="AlphaFoldDB" id="A0A067PLV8"/>
<evidence type="ECO:0000256" key="2">
    <source>
        <dbReference type="ARBA" id="ARBA00009430"/>
    </source>
</evidence>
<dbReference type="FunCoup" id="A0A067PLV8">
    <property type="interactions" value="207"/>
</dbReference>
<reference evidence="8" key="1">
    <citation type="journal article" date="2014" name="Proc. Natl. Acad. Sci. U.S.A.">
        <title>Extensive sampling of basidiomycete genomes demonstrates inadequacy of the white-rot/brown-rot paradigm for wood decay fungi.</title>
        <authorList>
            <person name="Riley R."/>
            <person name="Salamov A.A."/>
            <person name="Brown D.W."/>
            <person name="Nagy L.G."/>
            <person name="Floudas D."/>
            <person name="Held B.W."/>
            <person name="Levasseur A."/>
            <person name="Lombard V."/>
            <person name="Morin E."/>
            <person name="Otillar R."/>
            <person name="Lindquist E.A."/>
            <person name="Sun H."/>
            <person name="LaButti K.M."/>
            <person name="Schmutz J."/>
            <person name="Jabbour D."/>
            <person name="Luo H."/>
            <person name="Baker S.E."/>
            <person name="Pisabarro A.G."/>
            <person name="Walton J.D."/>
            <person name="Blanchette R.A."/>
            <person name="Henrissat B."/>
            <person name="Martin F."/>
            <person name="Cullen D."/>
            <person name="Hibbett D.S."/>
            <person name="Grigoriev I.V."/>
        </authorList>
    </citation>
    <scope>NUCLEOTIDE SEQUENCE [LARGE SCALE GENOMIC DNA]</scope>
    <source>
        <strain evidence="8">MUCL 33604</strain>
    </source>
</reference>
<dbReference type="InterPro" id="IPR009668">
    <property type="entry name" value="RNA_pol-assoc_fac_A49-like"/>
</dbReference>
<keyword evidence="8" id="KW-1185">Reference proteome</keyword>
<evidence type="ECO:0000313" key="8">
    <source>
        <dbReference type="Proteomes" id="UP000027265"/>
    </source>
</evidence>
<dbReference type="HOGENOM" id="CLU_034953_2_1_1"/>
<evidence type="ECO:0000313" key="7">
    <source>
        <dbReference type="EMBL" id="KDQ55898.1"/>
    </source>
</evidence>
<proteinExistence type="inferred from homology"/>
<evidence type="ECO:0000256" key="4">
    <source>
        <dbReference type="ARBA" id="ARBA00023163"/>
    </source>
</evidence>
<keyword evidence="5" id="KW-0539">Nucleus</keyword>
<keyword evidence="3" id="KW-0240">DNA-directed RNA polymerase</keyword>
<dbReference type="Pfam" id="PF06870">
    <property type="entry name" value="RNA_pol_I_A49"/>
    <property type="match status" value="1"/>
</dbReference>
<dbReference type="GO" id="GO:0006351">
    <property type="term" value="P:DNA-templated transcription"/>
    <property type="evidence" value="ECO:0007669"/>
    <property type="project" value="InterPro"/>
</dbReference>